<protein>
    <submittedName>
        <fullName evidence="3">Uncharacterized protein</fullName>
    </submittedName>
</protein>
<keyword evidence="2" id="KW-0732">Signal</keyword>
<feature type="region of interest" description="Disordered" evidence="1">
    <location>
        <begin position="207"/>
        <end position="226"/>
    </location>
</feature>
<reference evidence="3" key="1">
    <citation type="submission" date="2023-06" db="EMBL/GenBank/DDBJ databases">
        <title>Genome-scale phylogeny and comparative genomics of the fungal order Sordariales.</title>
        <authorList>
            <consortium name="Lawrence Berkeley National Laboratory"/>
            <person name="Hensen N."/>
            <person name="Bonometti L."/>
            <person name="Westerberg I."/>
            <person name="Brannstrom I.O."/>
            <person name="Guillou S."/>
            <person name="Cros-Aarteil S."/>
            <person name="Calhoun S."/>
            <person name="Haridas S."/>
            <person name="Kuo A."/>
            <person name="Mondo S."/>
            <person name="Pangilinan J."/>
            <person name="Riley R."/>
            <person name="Labutti K."/>
            <person name="Andreopoulos B."/>
            <person name="Lipzen A."/>
            <person name="Chen C."/>
            <person name="Yanf M."/>
            <person name="Daum C."/>
            <person name="Ng V."/>
            <person name="Clum A."/>
            <person name="Steindorff A."/>
            <person name="Ohm R."/>
            <person name="Martin F."/>
            <person name="Silar P."/>
            <person name="Natvig D."/>
            <person name="Lalanne C."/>
            <person name="Gautier V."/>
            <person name="Ament-Velasquez S.L."/>
            <person name="Kruys A."/>
            <person name="Hutchinson M.I."/>
            <person name="Powell A.J."/>
            <person name="Barry K."/>
            <person name="Miller A.N."/>
            <person name="Grigoriev I.V."/>
            <person name="Debuchy R."/>
            <person name="Gladieux P."/>
            <person name="Thoren M.H."/>
            <person name="Johannesson H."/>
        </authorList>
    </citation>
    <scope>NUCLEOTIDE SEQUENCE</scope>
    <source>
        <strain evidence="3">CBS 307.81</strain>
    </source>
</reference>
<comment type="caution">
    <text evidence="3">The sequence shown here is derived from an EMBL/GenBank/DDBJ whole genome shotgun (WGS) entry which is preliminary data.</text>
</comment>
<dbReference type="Proteomes" id="UP001174997">
    <property type="component" value="Unassembled WGS sequence"/>
</dbReference>
<feature type="signal peptide" evidence="2">
    <location>
        <begin position="1"/>
        <end position="22"/>
    </location>
</feature>
<evidence type="ECO:0000256" key="2">
    <source>
        <dbReference type="SAM" id="SignalP"/>
    </source>
</evidence>
<evidence type="ECO:0000256" key="1">
    <source>
        <dbReference type="SAM" id="MobiDB-lite"/>
    </source>
</evidence>
<dbReference type="EMBL" id="JAULSY010000057">
    <property type="protein sequence ID" value="KAK0668376.1"/>
    <property type="molecule type" value="Genomic_DNA"/>
</dbReference>
<keyword evidence="4" id="KW-1185">Reference proteome</keyword>
<evidence type="ECO:0000313" key="4">
    <source>
        <dbReference type="Proteomes" id="UP001174997"/>
    </source>
</evidence>
<organism evidence="3 4">
    <name type="scientific">Cercophora samala</name>
    <dbReference type="NCBI Taxonomy" id="330535"/>
    <lineage>
        <taxon>Eukaryota</taxon>
        <taxon>Fungi</taxon>
        <taxon>Dikarya</taxon>
        <taxon>Ascomycota</taxon>
        <taxon>Pezizomycotina</taxon>
        <taxon>Sordariomycetes</taxon>
        <taxon>Sordariomycetidae</taxon>
        <taxon>Sordariales</taxon>
        <taxon>Lasiosphaeriaceae</taxon>
        <taxon>Cercophora</taxon>
    </lineage>
</organism>
<dbReference type="AlphaFoldDB" id="A0AA39ZD90"/>
<feature type="compositionally biased region" description="Low complexity" evidence="1">
    <location>
        <begin position="212"/>
        <end position="221"/>
    </location>
</feature>
<feature type="chain" id="PRO_5041408793" evidence="2">
    <location>
        <begin position="23"/>
        <end position="392"/>
    </location>
</feature>
<accession>A0AA39ZD90</accession>
<name>A0AA39ZD90_9PEZI</name>
<gene>
    <name evidence="3" type="ORF">QBC41DRAFT_303452</name>
</gene>
<sequence>MHRLRSLPLIGTILTLCSTSETSPFGEPLRRATTPLPAKPHPHICGISFNSTKNHPFTSVHAGFDIPTLSLRDDTENQTFRYLQYPILSQGVALGGTDDDDDDDDDCETHLRAQLRTQLVHDITNTSAPPLVIHSLHLAILPFPWVKIPAGLPDGGLNDTTSLVINMTITSPKSASMFVPPLVPFLGLSITPPLTIPLHSRNRTFFLPPQQSSNSSSSSSSPGHHPQHELLLANYTVTLIPNGRQTWANISLENHAGLPDNMYKTPESYTFHDLGPRSTLDTRFCAGRAWWMVSEATADRYRRPGEQTGEREYFPRFGATGFWDMAAGEGGEGGGRLVSPVGEGGLLGEGVDRWEMVQVEREGGRRLCWFVGGGGEGEGEGGRLVSSDSGEL</sequence>
<evidence type="ECO:0000313" key="3">
    <source>
        <dbReference type="EMBL" id="KAK0668376.1"/>
    </source>
</evidence>
<proteinExistence type="predicted"/>